<keyword evidence="2" id="KW-1185">Reference proteome</keyword>
<gene>
    <name evidence="1" type="ORF">QCA50_020665</name>
</gene>
<dbReference type="Proteomes" id="UP001385951">
    <property type="component" value="Unassembled WGS sequence"/>
</dbReference>
<sequence length="454" mass="51929">MPLQYLKNLTLANPYIYKPASNRIRLLESDNFQPAIDLLKSVLYQWLNIPSNRDAEIRSIIVNQLYNHLGAGVLLLPGVWEMCYRLPKWIFASTSADNSAKHKIVPIRLFSACIQALPAASPDSLDYQLLNELWGLFMKFTGAIRGGQGTRVNLQLYDGQDVELNPVLAESRLQLLVQFLKTSLKAAKNELEPSHRLYERLVHPDNADFFMPLREYAPSRTNLHNQQNGPLSQLDKPIGLFNLLVFRVLSFNTPASRSLPYNFTIATLNDFRKSHTNNQAFFHNPKAYRNKSPAWTEEGVMERYWETAHHIWPKYLKDMQGKEKTFSAFIQWMITVRSPGDKCKAFLHTGGLLQLLVGGDLVYGGIVEMPTIEEMGILIAKVSRGAIAGLVFLQLLPPREKGYKYPPVQVVHDFTKLHNALKERLTEEEWEEMGMNTLVLEHSLCKLKRVRDIL</sequence>
<organism evidence="1 2">
    <name type="scientific">Cerrena zonata</name>
    <dbReference type="NCBI Taxonomy" id="2478898"/>
    <lineage>
        <taxon>Eukaryota</taxon>
        <taxon>Fungi</taxon>
        <taxon>Dikarya</taxon>
        <taxon>Basidiomycota</taxon>
        <taxon>Agaricomycotina</taxon>
        <taxon>Agaricomycetes</taxon>
        <taxon>Polyporales</taxon>
        <taxon>Cerrenaceae</taxon>
        <taxon>Cerrena</taxon>
    </lineage>
</organism>
<reference evidence="1 2" key="1">
    <citation type="submission" date="2022-09" db="EMBL/GenBank/DDBJ databases">
        <authorList>
            <person name="Palmer J.M."/>
        </authorList>
    </citation>
    <scope>NUCLEOTIDE SEQUENCE [LARGE SCALE GENOMIC DNA]</scope>
    <source>
        <strain evidence="1 2">DSM 7382</strain>
    </source>
</reference>
<comment type="caution">
    <text evidence="1">The sequence shown here is derived from an EMBL/GenBank/DDBJ whole genome shotgun (WGS) entry which is preliminary data.</text>
</comment>
<proteinExistence type="predicted"/>
<name>A0AAW0F8S9_9APHY</name>
<evidence type="ECO:0000313" key="1">
    <source>
        <dbReference type="EMBL" id="KAK7676361.1"/>
    </source>
</evidence>
<protein>
    <submittedName>
        <fullName evidence="1">Uncharacterized protein</fullName>
    </submittedName>
</protein>
<accession>A0AAW0F8S9</accession>
<dbReference type="AlphaFoldDB" id="A0AAW0F8S9"/>
<dbReference type="EMBL" id="JASBNA010000120">
    <property type="protein sequence ID" value="KAK7676361.1"/>
    <property type="molecule type" value="Genomic_DNA"/>
</dbReference>
<evidence type="ECO:0000313" key="2">
    <source>
        <dbReference type="Proteomes" id="UP001385951"/>
    </source>
</evidence>